<reference evidence="5 6" key="1">
    <citation type="submission" date="2019-07" db="EMBL/GenBank/DDBJ databases">
        <title>Genomic Encyclopedia of Type Strains, Phase IV (KMG-IV): sequencing the most valuable type-strain genomes for metagenomic binning, comparative biology and taxonomic classification.</title>
        <authorList>
            <person name="Goeker M."/>
        </authorList>
    </citation>
    <scope>NUCLEOTIDE SEQUENCE [LARGE SCALE GENOMIC DNA]</scope>
    <source>
        <strain evidence="5 6">DSM 44831</strain>
    </source>
</reference>
<keyword evidence="1" id="KW-0805">Transcription regulation</keyword>
<dbReference type="PANTHER" id="PTHR43130:SF3">
    <property type="entry name" value="HTH-TYPE TRANSCRIPTIONAL REGULATOR RV1931C"/>
    <property type="match status" value="1"/>
</dbReference>
<comment type="caution">
    <text evidence="5">The sequence shown here is derived from an EMBL/GenBank/DDBJ whole genome shotgun (WGS) entry which is preliminary data.</text>
</comment>
<dbReference type="InterPro" id="IPR029062">
    <property type="entry name" value="Class_I_gatase-like"/>
</dbReference>
<keyword evidence="3" id="KW-0804">Transcription</keyword>
<proteinExistence type="predicted"/>
<dbReference type="InterPro" id="IPR018062">
    <property type="entry name" value="HTH_AraC-typ_CS"/>
</dbReference>
<dbReference type="SUPFAM" id="SSF52317">
    <property type="entry name" value="Class I glutamine amidotransferase-like"/>
    <property type="match status" value="1"/>
</dbReference>
<evidence type="ECO:0000256" key="2">
    <source>
        <dbReference type="ARBA" id="ARBA00023125"/>
    </source>
</evidence>
<dbReference type="CDD" id="cd03138">
    <property type="entry name" value="GATase1_AraC_2"/>
    <property type="match status" value="1"/>
</dbReference>
<organism evidence="5 6">
    <name type="scientific">Nocardia caishijiensis</name>
    <dbReference type="NCBI Taxonomy" id="184756"/>
    <lineage>
        <taxon>Bacteria</taxon>
        <taxon>Bacillati</taxon>
        <taxon>Actinomycetota</taxon>
        <taxon>Actinomycetes</taxon>
        <taxon>Mycobacteriales</taxon>
        <taxon>Nocardiaceae</taxon>
        <taxon>Nocardia</taxon>
    </lineage>
</organism>
<dbReference type="Gene3D" id="3.40.50.880">
    <property type="match status" value="1"/>
</dbReference>
<dbReference type="InterPro" id="IPR009057">
    <property type="entry name" value="Homeodomain-like_sf"/>
</dbReference>
<evidence type="ECO:0000313" key="5">
    <source>
        <dbReference type="EMBL" id="KAF0845217.1"/>
    </source>
</evidence>
<name>A0ABQ6YHE8_9NOCA</name>
<dbReference type="Proteomes" id="UP000798951">
    <property type="component" value="Unassembled WGS sequence"/>
</dbReference>
<dbReference type="Pfam" id="PF12833">
    <property type="entry name" value="HTH_18"/>
    <property type="match status" value="1"/>
</dbReference>
<dbReference type="InterPro" id="IPR018060">
    <property type="entry name" value="HTH_AraC"/>
</dbReference>
<feature type="domain" description="HTH araC/xylS-type" evidence="4">
    <location>
        <begin position="215"/>
        <end position="313"/>
    </location>
</feature>
<dbReference type="InterPro" id="IPR002818">
    <property type="entry name" value="DJ-1/PfpI"/>
</dbReference>
<dbReference type="PROSITE" id="PS00041">
    <property type="entry name" value="HTH_ARAC_FAMILY_1"/>
    <property type="match status" value="1"/>
</dbReference>
<dbReference type="EMBL" id="VMSD01000008">
    <property type="protein sequence ID" value="KAF0845217.1"/>
    <property type="molecule type" value="Genomic_DNA"/>
</dbReference>
<dbReference type="SUPFAM" id="SSF46689">
    <property type="entry name" value="Homeodomain-like"/>
    <property type="match status" value="2"/>
</dbReference>
<dbReference type="Pfam" id="PF01965">
    <property type="entry name" value="DJ-1_PfpI"/>
    <property type="match status" value="1"/>
</dbReference>
<dbReference type="Gene3D" id="1.10.10.60">
    <property type="entry name" value="Homeodomain-like"/>
    <property type="match status" value="1"/>
</dbReference>
<sequence length="329" mass="36610">MDAEIALVAYPRCQMAAIFGLTDVFRVAGEQAAILGSPDTPVRVSHWQLDEHDVVCTYDSRPGTAHRPTHVIFPPSLVEPEHMGSADTLRRWALGLRADGAVLGALCAGVFVLAETGVLDRRPATTHWAFADQFARRFPSVELDATRMVIDDGDVITAAGIMAWVDLGLSLVESLLGPTVMLRTSRFMIADAPRQHQMPYMDFKPPNTHTDEEVLRIQQRIQSELDRPLSIEDLARSVSLHPRTLQRRFSKATAMSVTEYIQAARLERVMQDLAVTDHTLERIAQSVGYTDTSTLRKLVRRSTGVTPAEYRRKFRTPSTRVAEASPTHA</sequence>
<dbReference type="InterPro" id="IPR052158">
    <property type="entry name" value="INH-QAR"/>
</dbReference>
<dbReference type="PANTHER" id="PTHR43130">
    <property type="entry name" value="ARAC-FAMILY TRANSCRIPTIONAL REGULATOR"/>
    <property type="match status" value="1"/>
</dbReference>
<accession>A0ABQ6YHE8</accession>
<keyword evidence="6" id="KW-1185">Reference proteome</keyword>
<keyword evidence="2" id="KW-0238">DNA-binding</keyword>
<dbReference type="SMART" id="SM00342">
    <property type="entry name" value="HTH_ARAC"/>
    <property type="match status" value="1"/>
</dbReference>
<evidence type="ECO:0000313" key="6">
    <source>
        <dbReference type="Proteomes" id="UP000798951"/>
    </source>
</evidence>
<evidence type="ECO:0000256" key="1">
    <source>
        <dbReference type="ARBA" id="ARBA00023015"/>
    </source>
</evidence>
<dbReference type="PROSITE" id="PS01124">
    <property type="entry name" value="HTH_ARAC_FAMILY_2"/>
    <property type="match status" value="1"/>
</dbReference>
<evidence type="ECO:0000256" key="3">
    <source>
        <dbReference type="ARBA" id="ARBA00023163"/>
    </source>
</evidence>
<protein>
    <submittedName>
        <fullName evidence="5">AraC family transcriptional regulator with amidase-like domain</fullName>
    </submittedName>
</protein>
<gene>
    <name evidence="5" type="ORF">FNL39_10825</name>
</gene>
<evidence type="ECO:0000259" key="4">
    <source>
        <dbReference type="PROSITE" id="PS01124"/>
    </source>
</evidence>